<proteinExistence type="predicted"/>
<reference evidence="1 3" key="1">
    <citation type="journal article" date="2011" name="Nature">
        <title>The Medicago genome provides insight into the evolution of rhizobial symbioses.</title>
        <authorList>
            <person name="Young N.D."/>
            <person name="Debelle F."/>
            <person name="Oldroyd G.E."/>
            <person name="Geurts R."/>
            <person name="Cannon S.B."/>
            <person name="Udvardi M.K."/>
            <person name="Benedito V.A."/>
            <person name="Mayer K.F."/>
            <person name="Gouzy J."/>
            <person name="Schoof H."/>
            <person name="Van de Peer Y."/>
            <person name="Proost S."/>
            <person name="Cook D.R."/>
            <person name="Meyers B.C."/>
            <person name="Spannagl M."/>
            <person name="Cheung F."/>
            <person name="De Mita S."/>
            <person name="Krishnakumar V."/>
            <person name="Gundlach H."/>
            <person name="Zhou S."/>
            <person name="Mudge J."/>
            <person name="Bharti A.K."/>
            <person name="Murray J.D."/>
            <person name="Naoumkina M.A."/>
            <person name="Rosen B."/>
            <person name="Silverstein K.A."/>
            <person name="Tang H."/>
            <person name="Rombauts S."/>
            <person name="Zhao P.X."/>
            <person name="Zhou P."/>
            <person name="Barbe V."/>
            <person name="Bardou P."/>
            <person name="Bechner M."/>
            <person name="Bellec A."/>
            <person name="Berger A."/>
            <person name="Berges H."/>
            <person name="Bidwell S."/>
            <person name="Bisseling T."/>
            <person name="Choisne N."/>
            <person name="Couloux A."/>
            <person name="Denny R."/>
            <person name="Deshpande S."/>
            <person name="Dai X."/>
            <person name="Doyle J.J."/>
            <person name="Dudez A.M."/>
            <person name="Farmer A.D."/>
            <person name="Fouteau S."/>
            <person name="Franken C."/>
            <person name="Gibelin C."/>
            <person name="Gish J."/>
            <person name="Goldstein S."/>
            <person name="Gonzalez A.J."/>
            <person name="Green P.J."/>
            <person name="Hallab A."/>
            <person name="Hartog M."/>
            <person name="Hua A."/>
            <person name="Humphray S.J."/>
            <person name="Jeong D.H."/>
            <person name="Jing Y."/>
            <person name="Jocker A."/>
            <person name="Kenton S.M."/>
            <person name="Kim D.J."/>
            <person name="Klee K."/>
            <person name="Lai H."/>
            <person name="Lang C."/>
            <person name="Lin S."/>
            <person name="Macmil S.L."/>
            <person name="Magdelenat G."/>
            <person name="Matthews L."/>
            <person name="McCorrison J."/>
            <person name="Monaghan E.L."/>
            <person name="Mun J.H."/>
            <person name="Najar F.Z."/>
            <person name="Nicholson C."/>
            <person name="Noirot C."/>
            <person name="O'Bleness M."/>
            <person name="Paule C.R."/>
            <person name="Poulain J."/>
            <person name="Prion F."/>
            <person name="Qin B."/>
            <person name="Qu C."/>
            <person name="Retzel E.F."/>
            <person name="Riddle C."/>
            <person name="Sallet E."/>
            <person name="Samain S."/>
            <person name="Samson N."/>
            <person name="Sanders I."/>
            <person name="Saurat O."/>
            <person name="Scarpelli C."/>
            <person name="Schiex T."/>
            <person name="Segurens B."/>
            <person name="Severin A.J."/>
            <person name="Sherrier D.J."/>
            <person name="Shi R."/>
            <person name="Sims S."/>
            <person name="Singer S.R."/>
            <person name="Sinharoy S."/>
            <person name="Sterck L."/>
            <person name="Viollet A."/>
            <person name="Wang B.B."/>
            <person name="Wang K."/>
            <person name="Wang M."/>
            <person name="Wang X."/>
            <person name="Warfsmann J."/>
            <person name="Weissenbach J."/>
            <person name="White D.D."/>
            <person name="White J.D."/>
            <person name="Wiley G.B."/>
            <person name="Wincker P."/>
            <person name="Xing Y."/>
            <person name="Yang L."/>
            <person name="Yao Z."/>
            <person name="Ying F."/>
            <person name="Zhai J."/>
            <person name="Zhou L."/>
            <person name="Zuber A."/>
            <person name="Denarie J."/>
            <person name="Dixon R.A."/>
            <person name="May G.D."/>
            <person name="Schwartz D.C."/>
            <person name="Rogers J."/>
            <person name="Quetier F."/>
            <person name="Town C.D."/>
            <person name="Roe B.A."/>
        </authorList>
    </citation>
    <scope>NUCLEOTIDE SEQUENCE [LARGE SCALE GENOMIC DNA]</scope>
    <source>
        <strain evidence="1">A17</strain>
        <strain evidence="2 3">cv. Jemalong A17</strain>
    </source>
</reference>
<organism evidence="1 3">
    <name type="scientific">Medicago truncatula</name>
    <name type="common">Barrel medic</name>
    <name type="synonym">Medicago tribuloides</name>
    <dbReference type="NCBI Taxonomy" id="3880"/>
    <lineage>
        <taxon>Eukaryota</taxon>
        <taxon>Viridiplantae</taxon>
        <taxon>Streptophyta</taxon>
        <taxon>Embryophyta</taxon>
        <taxon>Tracheophyta</taxon>
        <taxon>Spermatophyta</taxon>
        <taxon>Magnoliopsida</taxon>
        <taxon>eudicotyledons</taxon>
        <taxon>Gunneridae</taxon>
        <taxon>Pentapetalae</taxon>
        <taxon>rosids</taxon>
        <taxon>fabids</taxon>
        <taxon>Fabales</taxon>
        <taxon>Fabaceae</taxon>
        <taxon>Papilionoideae</taxon>
        <taxon>50 kb inversion clade</taxon>
        <taxon>NPAAA clade</taxon>
        <taxon>Hologalegina</taxon>
        <taxon>IRL clade</taxon>
        <taxon>Trifolieae</taxon>
        <taxon>Medicago</taxon>
    </lineage>
</organism>
<gene>
    <name evidence="1" type="ordered locus">MTR_7g023840</name>
</gene>
<keyword evidence="3" id="KW-1185">Reference proteome</keyword>
<dbReference type="PaxDb" id="3880-AES78042"/>
<evidence type="ECO:0000313" key="3">
    <source>
        <dbReference type="Proteomes" id="UP000002051"/>
    </source>
</evidence>
<evidence type="ECO:0000313" key="1">
    <source>
        <dbReference type="EMBL" id="AES78042.1"/>
    </source>
</evidence>
<reference evidence="1 3" key="2">
    <citation type="journal article" date="2014" name="BMC Genomics">
        <title>An improved genome release (version Mt4.0) for the model legume Medicago truncatula.</title>
        <authorList>
            <person name="Tang H."/>
            <person name="Krishnakumar V."/>
            <person name="Bidwell S."/>
            <person name="Rosen B."/>
            <person name="Chan A."/>
            <person name="Zhou S."/>
            <person name="Gentzbittel L."/>
            <person name="Childs K.L."/>
            <person name="Yandell M."/>
            <person name="Gundlach H."/>
            <person name="Mayer K.F."/>
            <person name="Schwartz D.C."/>
            <person name="Town C.D."/>
        </authorList>
    </citation>
    <scope>GENOME REANNOTATION</scope>
    <source>
        <strain evidence="2 3">cv. Jemalong A17</strain>
    </source>
</reference>
<accession>G7KVS5</accession>
<name>G7KVS5_MEDTR</name>
<sequence>MSKFLKSILQELILESTTNNTCLSEGKRKRKKKGSGMRPTCLSGFTNYNHNVSHRLTIIFPVAVCRQSITNGLCSH</sequence>
<dbReference type="HOGENOM" id="CLU_2658262_0_0_1"/>
<dbReference type="EnsemblPlants" id="AES78042">
    <property type="protein sequence ID" value="AES78042"/>
    <property type="gene ID" value="MTR_7g023840"/>
</dbReference>
<protein>
    <submittedName>
        <fullName evidence="1 2">Uncharacterized protein</fullName>
    </submittedName>
</protein>
<dbReference type="AlphaFoldDB" id="G7KVS5"/>
<evidence type="ECO:0000313" key="2">
    <source>
        <dbReference type="EnsemblPlants" id="AES78042"/>
    </source>
</evidence>
<dbReference type="Proteomes" id="UP000002051">
    <property type="component" value="Unassembled WGS sequence"/>
</dbReference>
<dbReference type="EMBL" id="CM001223">
    <property type="protein sequence ID" value="AES78042.1"/>
    <property type="molecule type" value="Genomic_DNA"/>
</dbReference>
<reference evidence="2" key="3">
    <citation type="submission" date="2015-04" db="UniProtKB">
        <authorList>
            <consortium name="EnsemblPlants"/>
        </authorList>
    </citation>
    <scope>IDENTIFICATION</scope>
    <source>
        <strain evidence="2">cv. Jemalong A17</strain>
    </source>
</reference>